<proteinExistence type="predicted"/>
<organism evidence="1 2">
    <name type="scientific">Paenibacillus riograndensis SBR5</name>
    <dbReference type="NCBI Taxonomy" id="1073571"/>
    <lineage>
        <taxon>Bacteria</taxon>
        <taxon>Bacillati</taxon>
        <taxon>Bacillota</taxon>
        <taxon>Bacilli</taxon>
        <taxon>Bacillales</taxon>
        <taxon>Paenibacillaceae</taxon>
        <taxon>Paenibacillus</taxon>
        <taxon>Paenibacillus sonchi group</taxon>
    </lineage>
</organism>
<dbReference type="EMBL" id="LN831776">
    <property type="protein sequence ID" value="CQR54753.1"/>
    <property type="molecule type" value="Genomic_DNA"/>
</dbReference>
<accession>A0A0E3WH66</accession>
<evidence type="ECO:0000313" key="2">
    <source>
        <dbReference type="Proteomes" id="UP000033163"/>
    </source>
</evidence>
<sequence>MLNDAGIYEASDDIGSAGGMGFIGGIKRTEQALFCKKSLLSWRFRTQKPLYRHLSLRGKATIALVRITC</sequence>
<dbReference type="AlphaFoldDB" id="A0A0E3WH66"/>
<dbReference type="PATRIC" id="fig|1073571.4.peg.2490"/>
<dbReference type="Proteomes" id="UP000033163">
    <property type="component" value="Chromosome I"/>
</dbReference>
<reference evidence="2" key="1">
    <citation type="submission" date="2015-03" db="EMBL/GenBank/DDBJ databases">
        <authorList>
            <person name="Wibberg D."/>
        </authorList>
    </citation>
    <scope>NUCLEOTIDE SEQUENCE [LARGE SCALE GENOMIC DNA]</scope>
</reference>
<evidence type="ECO:0000313" key="1">
    <source>
        <dbReference type="EMBL" id="CQR54753.1"/>
    </source>
</evidence>
<dbReference type="KEGG" id="pri:PRIO_2344"/>
<protein>
    <submittedName>
        <fullName evidence="1">Uncharacterized protein</fullName>
    </submittedName>
</protein>
<dbReference type="HOGENOM" id="CLU_2772069_0_0_9"/>
<gene>
    <name evidence="1" type="ORF">PRIO_2344</name>
</gene>
<name>A0A0E3WH66_9BACL</name>